<evidence type="ECO:0000313" key="11">
    <source>
        <dbReference type="Proteomes" id="UP000294830"/>
    </source>
</evidence>
<evidence type="ECO:0000256" key="7">
    <source>
        <dbReference type="PROSITE-ProRule" id="PRU01360"/>
    </source>
</evidence>
<gene>
    <name evidence="10" type="ORF">CLV25_10577</name>
</gene>
<dbReference type="Pfam" id="PF13715">
    <property type="entry name" value="CarbopepD_reg_2"/>
    <property type="match status" value="1"/>
</dbReference>
<evidence type="ECO:0000256" key="6">
    <source>
        <dbReference type="ARBA" id="ARBA00023237"/>
    </source>
</evidence>
<dbReference type="PROSITE" id="PS52016">
    <property type="entry name" value="TONB_DEPENDENT_REC_3"/>
    <property type="match status" value="1"/>
</dbReference>
<feature type="chain" id="PRO_5020588784" evidence="8">
    <location>
        <begin position="22"/>
        <end position="1033"/>
    </location>
</feature>
<dbReference type="SUPFAM" id="SSF49464">
    <property type="entry name" value="Carboxypeptidase regulatory domain-like"/>
    <property type="match status" value="1"/>
</dbReference>
<reference evidence="10 11" key="1">
    <citation type="submission" date="2019-03" db="EMBL/GenBank/DDBJ databases">
        <title>Genomic Encyclopedia of Archaeal and Bacterial Type Strains, Phase II (KMG-II): from individual species to whole genera.</title>
        <authorList>
            <person name="Goeker M."/>
        </authorList>
    </citation>
    <scope>NUCLEOTIDE SEQUENCE [LARGE SCALE GENOMIC DNA]</scope>
    <source>
        <strain evidence="10 11">RL-C</strain>
    </source>
</reference>
<keyword evidence="11" id="KW-1185">Reference proteome</keyword>
<feature type="signal peptide" evidence="8">
    <location>
        <begin position="1"/>
        <end position="21"/>
    </location>
</feature>
<dbReference type="Gene3D" id="2.60.40.1120">
    <property type="entry name" value="Carboxypeptidase-like, regulatory domain"/>
    <property type="match status" value="1"/>
</dbReference>
<dbReference type="NCBIfam" id="TIGR04056">
    <property type="entry name" value="OMP_RagA_SusC"/>
    <property type="match status" value="1"/>
</dbReference>
<evidence type="ECO:0000256" key="5">
    <source>
        <dbReference type="ARBA" id="ARBA00023136"/>
    </source>
</evidence>
<keyword evidence="8" id="KW-0732">Signal</keyword>
<dbReference type="RefSeq" id="WP_131838895.1">
    <property type="nucleotide sequence ID" value="NZ_SLWB01000005.1"/>
</dbReference>
<dbReference type="InterPro" id="IPR023996">
    <property type="entry name" value="TonB-dep_OMP_SusC/RagA"/>
</dbReference>
<dbReference type="GO" id="GO:0009279">
    <property type="term" value="C:cell outer membrane"/>
    <property type="evidence" value="ECO:0007669"/>
    <property type="project" value="UniProtKB-SubCell"/>
</dbReference>
<comment type="similarity">
    <text evidence="7">Belongs to the TonB-dependent receptor family.</text>
</comment>
<organism evidence="10 11">
    <name type="scientific">Acetobacteroides hydrogenigenes</name>
    <dbReference type="NCBI Taxonomy" id="979970"/>
    <lineage>
        <taxon>Bacteria</taxon>
        <taxon>Pseudomonadati</taxon>
        <taxon>Bacteroidota</taxon>
        <taxon>Bacteroidia</taxon>
        <taxon>Bacteroidales</taxon>
        <taxon>Rikenellaceae</taxon>
        <taxon>Acetobacteroides</taxon>
    </lineage>
</organism>
<keyword evidence="4 7" id="KW-0812">Transmembrane</keyword>
<evidence type="ECO:0000313" key="10">
    <source>
        <dbReference type="EMBL" id="TCN68875.1"/>
    </source>
</evidence>
<comment type="subcellular location">
    <subcellularLocation>
        <location evidence="1 7">Cell outer membrane</location>
        <topology evidence="1 7">Multi-pass membrane protein</topology>
    </subcellularLocation>
</comment>
<sequence length="1033" mass="112922">MKKKASLILFVLLAFLSSAMGQIKVSGTVKDLNGNLIPGVSVAQKGTTSGTTTDVDGKFTLKVTNENAVLQFSFVGMKTLMLPLNGKTYFEVVLENQSVGIDEVVVTAMGIKRSEKSLAYATQKLSGKELTAVPSSNFLGNLAGKTSGMQVSSSGSGVGSSVKIVLRGNRSIQGNNQPLYVVDGTPISSGNFSQTGAEGGYGGGVDAGGGLAGINPDDIESINVLKGATAAALYGSQASNGVIVITTKRGASDKTAVSFTSTIQTDIPYLTYKFQDRYTMGVDGKKNQTNDAWGAKRTNEDLSNSFVEDFFNTGVMYQNGISISGGNKTSQNFISYQNTSASGIVPKNEFTKHNFSLRNTSTFFNKFVEVDGSIALTKQDIDNAPAAPGQYFNPLVGLYLYPEGTSEFNKYKDTYEIPDPSRNGLMKQNWIHERDINKNPYWLVNRHIYTVGVDKVITKANVKFNFTDWLNLQIRGSYDKTNLLSERKVYSGIETIAGRGGRYNYETNSNTQAYGDVLLSLNKEINKFSVNATLGSSVNDTKLYVVNNDLGDLAIPNLFDLRNFVGKGNATNKKEHKQLQSVFGTVSLGYADVAYLDVTGRNDWSSTLPAKNRSYFYPSVGASLIFSQLLKNMNLNPEWLDFGKMRFSWTQVGNDMPWGLTEPADKINNGGIIEANTVKPFTDLKPERSTSIEGGLTLRILNNRLSFDMSAYQTNTKNQYFLVDNTSGSGFSKYYINAGEVRNRGMEFTLGFTPVKTNDFSWDGFVNLSFNTNKIISLPSQYKDNGFELSNAGFKFRLYEGEEWGLMYAKRLKRDSEGRIIVTKVIENGNEGSLQLSQSNSEEKIGSVNPKYMLGFKNEFTYKNVSLGLLVDGRVGGNVVSLTQNFLDGAGRSEVTADARDNEGVHITGVLNTVVKETGKADVTTSSNFDGKIDAQTYYKTAPIGEINVYKATNFRLRELSLSYMLPQSVVSKLKVVSGVRLSLVGRNLFFIYKDAPYDPDNILTTSGNGGSNADNFGLPTTRSIGFSLNVNF</sequence>
<accession>A0A4R2EKG9</accession>
<dbReference type="InterPro" id="IPR036942">
    <property type="entry name" value="Beta-barrel_TonB_sf"/>
</dbReference>
<dbReference type="InterPro" id="IPR039426">
    <property type="entry name" value="TonB-dep_rcpt-like"/>
</dbReference>
<keyword evidence="5 7" id="KW-0472">Membrane</keyword>
<dbReference type="OrthoDB" id="9768177at2"/>
<evidence type="ECO:0000256" key="3">
    <source>
        <dbReference type="ARBA" id="ARBA00022452"/>
    </source>
</evidence>
<dbReference type="InterPro" id="IPR008969">
    <property type="entry name" value="CarboxyPept-like_regulatory"/>
</dbReference>
<dbReference type="InterPro" id="IPR037066">
    <property type="entry name" value="Plug_dom_sf"/>
</dbReference>
<dbReference type="Gene3D" id="2.170.130.10">
    <property type="entry name" value="TonB-dependent receptor, plug domain"/>
    <property type="match status" value="1"/>
</dbReference>
<dbReference type="EMBL" id="SLWB01000005">
    <property type="protein sequence ID" value="TCN68875.1"/>
    <property type="molecule type" value="Genomic_DNA"/>
</dbReference>
<name>A0A4R2EKG9_9BACT</name>
<dbReference type="NCBIfam" id="TIGR04057">
    <property type="entry name" value="SusC_RagA_signa"/>
    <property type="match status" value="1"/>
</dbReference>
<proteinExistence type="inferred from homology"/>
<dbReference type="Gene3D" id="2.40.170.20">
    <property type="entry name" value="TonB-dependent receptor, beta-barrel domain"/>
    <property type="match status" value="1"/>
</dbReference>
<dbReference type="InterPro" id="IPR023997">
    <property type="entry name" value="TonB-dep_OMP_SusC/RagA_CS"/>
</dbReference>
<evidence type="ECO:0000256" key="1">
    <source>
        <dbReference type="ARBA" id="ARBA00004571"/>
    </source>
</evidence>
<dbReference type="InterPro" id="IPR012910">
    <property type="entry name" value="Plug_dom"/>
</dbReference>
<dbReference type="Pfam" id="PF07715">
    <property type="entry name" value="Plug"/>
    <property type="match status" value="1"/>
</dbReference>
<feature type="domain" description="TonB-dependent receptor plug" evidence="9">
    <location>
        <begin position="116"/>
        <end position="242"/>
    </location>
</feature>
<dbReference type="Proteomes" id="UP000294830">
    <property type="component" value="Unassembled WGS sequence"/>
</dbReference>
<keyword evidence="2 7" id="KW-0813">Transport</keyword>
<evidence type="ECO:0000259" key="9">
    <source>
        <dbReference type="Pfam" id="PF07715"/>
    </source>
</evidence>
<evidence type="ECO:0000256" key="8">
    <source>
        <dbReference type="SAM" id="SignalP"/>
    </source>
</evidence>
<protein>
    <submittedName>
        <fullName evidence="10">TonB-linked SusC/RagA family outer membrane protein</fullName>
    </submittedName>
</protein>
<keyword evidence="3 7" id="KW-1134">Transmembrane beta strand</keyword>
<keyword evidence="6 7" id="KW-0998">Cell outer membrane</keyword>
<dbReference type="SUPFAM" id="SSF56935">
    <property type="entry name" value="Porins"/>
    <property type="match status" value="1"/>
</dbReference>
<comment type="caution">
    <text evidence="10">The sequence shown here is derived from an EMBL/GenBank/DDBJ whole genome shotgun (WGS) entry which is preliminary data.</text>
</comment>
<dbReference type="AlphaFoldDB" id="A0A4R2EKG9"/>
<evidence type="ECO:0000256" key="4">
    <source>
        <dbReference type="ARBA" id="ARBA00022692"/>
    </source>
</evidence>
<evidence type="ECO:0000256" key="2">
    <source>
        <dbReference type="ARBA" id="ARBA00022448"/>
    </source>
</evidence>